<gene>
    <name evidence="3" type="ORF">AWZ03_001613</name>
</gene>
<name>A0A484BTA4_DRONA</name>
<organism evidence="3 4">
    <name type="scientific">Drosophila navojoa</name>
    <name type="common">Fruit fly</name>
    <dbReference type="NCBI Taxonomy" id="7232"/>
    <lineage>
        <taxon>Eukaryota</taxon>
        <taxon>Metazoa</taxon>
        <taxon>Ecdysozoa</taxon>
        <taxon>Arthropoda</taxon>
        <taxon>Hexapoda</taxon>
        <taxon>Insecta</taxon>
        <taxon>Pterygota</taxon>
        <taxon>Neoptera</taxon>
        <taxon>Endopterygota</taxon>
        <taxon>Diptera</taxon>
        <taxon>Brachycera</taxon>
        <taxon>Muscomorpha</taxon>
        <taxon>Ephydroidea</taxon>
        <taxon>Drosophilidae</taxon>
        <taxon>Drosophila</taxon>
    </lineage>
</organism>
<dbReference type="EMBL" id="LSRL02000006">
    <property type="protein sequence ID" value="TDG51943.1"/>
    <property type="molecule type" value="Genomic_DNA"/>
</dbReference>
<dbReference type="Pfam" id="PF04083">
    <property type="entry name" value="Abhydro_lipase"/>
    <property type="match status" value="1"/>
</dbReference>
<dbReference type="OrthoDB" id="9974421at2759"/>
<dbReference type="OMA" id="VYKVPWK"/>
<evidence type="ECO:0000313" key="3">
    <source>
        <dbReference type="EMBL" id="TDG51943.1"/>
    </source>
</evidence>
<dbReference type="InterPro" id="IPR006693">
    <property type="entry name" value="AB_hydrolase_lipase"/>
</dbReference>
<dbReference type="Proteomes" id="UP000295192">
    <property type="component" value="Unassembled WGS sequence"/>
</dbReference>
<reference evidence="3 4" key="1">
    <citation type="journal article" date="2019" name="J. Hered.">
        <title>An Improved Genome Assembly for Drosophila navojoa, the Basal Species in the mojavensis Cluster.</title>
        <authorList>
            <person name="Vanderlinde T."/>
            <person name="Dupim E.G."/>
            <person name="Nazario-Yepiz N.O."/>
            <person name="Carvalho A.B."/>
        </authorList>
    </citation>
    <scope>NUCLEOTIDE SEQUENCE [LARGE SCALE GENOMIC DNA]</scope>
    <source>
        <strain evidence="3">Navoj_Jal97</strain>
        <tissue evidence="3">Whole organism</tissue>
    </source>
</reference>
<protein>
    <recommendedName>
        <fullName evidence="2">Partial AB-hydrolase lipase domain-containing protein</fullName>
    </recommendedName>
</protein>
<keyword evidence="4" id="KW-1185">Reference proteome</keyword>
<evidence type="ECO:0000259" key="2">
    <source>
        <dbReference type="Pfam" id="PF04083"/>
    </source>
</evidence>
<feature type="region of interest" description="Disordered" evidence="1">
    <location>
        <begin position="56"/>
        <end position="91"/>
    </location>
</feature>
<dbReference type="GO" id="GO:0006629">
    <property type="term" value="P:lipid metabolic process"/>
    <property type="evidence" value="ECO:0007669"/>
    <property type="project" value="InterPro"/>
</dbReference>
<evidence type="ECO:0000313" key="4">
    <source>
        <dbReference type="Proteomes" id="UP000295192"/>
    </source>
</evidence>
<proteinExistence type="predicted"/>
<feature type="compositionally biased region" description="Acidic residues" evidence="1">
    <location>
        <begin position="75"/>
        <end position="91"/>
    </location>
</feature>
<evidence type="ECO:0000256" key="1">
    <source>
        <dbReference type="SAM" id="MobiDB-lite"/>
    </source>
</evidence>
<feature type="domain" description="Partial AB-hydrolase lipase" evidence="2">
    <location>
        <begin position="132"/>
        <end position="195"/>
    </location>
</feature>
<dbReference type="Gene3D" id="3.40.50.1820">
    <property type="entry name" value="alpha/beta hydrolase"/>
    <property type="match status" value="1"/>
</dbReference>
<dbReference type="FunFam" id="3.40.50.1820:FF:000179">
    <property type="entry name" value="Lipase"/>
    <property type="match status" value="1"/>
</dbReference>
<dbReference type="SUPFAM" id="SSF53474">
    <property type="entry name" value="alpha/beta-Hydrolases"/>
    <property type="match status" value="1"/>
</dbReference>
<dbReference type="InterPro" id="IPR029058">
    <property type="entry name" value="AB_hydrolase_fold"/>
</dbReference>
<dbReference type="STRING" id="7232.A0A484BTA4"/>
<dbReference type="PANTHER" id="PTHR11005">
    <property type="entry name" value="LYSOSOMAL ACID LIPASE-RELATED"/>
    <property type="match status" value="1"/>
</dbReference>
<dbReference type="AlphaFoldDB" id="A0A484BTA4"/>
<accession>A0A484BTA4</accession>
<sequence>MSSRRNLGMGWRAGRAKILNKQTLCRCHAAVGEAGTQPLRSALILGNRLLQFSENNGDVDGVGGGAASAGHDRDRDDDEDDNDDDDDDDEEGNAMRLLHLGLDFVMVALLLRQVLATIRHSREIIITDAVRRIQHDGYNVEQHRVITKDGYVLTLHRIPQVQLDANGTFYTVLRRPVVFLLSGLYASSDVWLLNGREDSLAYLLWRAGYDVWLGNNRGNIYCRHNLWLNTTDREFWNFSWHEMSVYDMPAQIDHVLRTSGVSRMHFVGISQGGTVFLVLNSMLPQYNAVFKTATLLAPVAYVDNTQSGLAKIIGPILGTRNYISKILEGVEMFSTNKFFKKFLSMTCLDNEKPLVCITRLWPAVGYDTRFLNKTLLPDLMANFPAGGSVKQLMHYFQGYVSRKFRQYDYGPELNWLHYQQLEPPEYVLENVKTPVTIFFAENDYIVAPADIWRLVARLPNVEAVYKVPWKRWNHFDFICGLGVREYIFDNIVLSMNRYEQRRRR</sequence>
<comment type="caution">
    <text evidence="3">The sequence shown here is derived from an EMBL/GenBank/DDBJ whole genome shotgun (WGS) entry which is preliminary data.</text>
</comment>